<dbReference type="eggNOG" id="KOG1208">
    <property type="taxonomic scope" value="Eukaryota"/>
</dbReference>
<dbReference type="Proteomes" id="UP000266841">
    <property type="component" value="Unassembled WGS sequence"/>
</dbReference>
<protein>
    <recommendedName>
        <fullName evidence="5">NAD(P)-binding protein</fullName>
    </recommendedName>
</protein>
<dbReference type="PANTHER" id="PTHR24320:SF148">
    <property type="entry name" value="NAD(P)-BINDING ROSSMANN-FOLD SUPERFAMILY PROTEIN"/>
    <property type="match status" value="1"/>
</dbReference>
<accession>K0RK94</accession>
<dbReference type="EMBL" id="AGNL01039405">
    <property type="protein sequence ID" value="EJK52674.1"/>
    <property type="molecule type" value="Genomic_DNA"/>
</dbReference>
<sequence length="380" mass="40822">MPLSRSIFVIPLILFGLNAIISEVIGGWTKKYTSPAAWTMGLPDMRGKVAIVTGANAGIGYITALELAKAGAHVVVASRSSAKGQEAVRKIKEATTTSETEANVQFIPLDLSSFRSIENFAKQFQALGKDLHLLVLNAGIMKSPGRQWVGQELFYGFGTTSEGFENHIGINHIGHAYLTNLLMSNLKDTSAKQPQDDGSRYGVRIISVSSLAEMGAPESGMLFEDWMPADGAMPESYEDGRMYGQSKLANCMYAAKLAEVLEGTGVSVYSLHPGVIASKLGDDLGAEMSRQAAEQGIVAEVVSKIFGSCFASTMMDVPTGALTQIHLATAETASLVNGGFYHPIGKHATPSHPMSGDENLKEKLWVETQKAIEMGRLKWM</sequence>
<dbReference type="OrthoDB" id="37648at2759"/>
<evidence type="ECO:0000313" key="4">
    <source>
        <dbReference type="Proteomes" id="UP000266841"/>
    </source>
</evidence>
<dbReference type="OMA" id="FTELMRY"/>
<dbReference type="Gene3D" id="3.40.50.720">
    <property type="entry name" value="NAD(P)-binding Rossmann-like Domain"/>
    <property type="match status" value="1"/>
</dbReference>
<dbReference type="PANTHER" id="PTHR24320">
    <property type="entry name" value="RETINOL DEHYDROGENASE"/>
    <property type="match status" value="1"/>
</dbReference>
<proteinExistence type="inferred from homology"/>
<dbReference type="InterPro" id="IPR002347">
    <property type="entry name" value="SDR_fam"/>
</dbReference>
<reference evidence="3 4" key="1">
    <citation type="journal article" date="2012" name="Genome Biol.">
        <title>Genome and low-iron response of an oceanic diatom adapted to chronic iron limitation.</title>
        <authorList>
            <person name="Lommer M."/>
            <person name="Specht M."/>
            <person name="Roy A.S."/>
            <person name="Kraemer L."/>
            <person name="Andreson R."/>
            <person name="Gutowska M.A."/>
            <person name="Wolf J."/>
            <person name="Bergner S.V."/>
            <person name="Schilhabel M.B."/>
            <person name="Klostermeier U.C."/>
            <person name="Beiko R.G."/>
            <person name="Rosenstiel P."/>
            <person name="Hippler M."/>
            <person name="Laroche J."/>
        </authorList>
    </citation>
    <scope>NUCLEOTIDE SEQUENCE [LARGE SCALE GENOMIC DNA]</scope>
    <source>
        <strain evidence="3 4">CCMP1005</strain>
    </source>
</reference>
<comment type="caution">
    <text evidence="3">The sequence shown here is derived from an EMBL/GenBank/DDBJ whole genome shotgun (WGS) entry which is preliminary data.</text>
</comment>
<name>K0RK94_THAOC</name>
<keyword evidence="4" id="KW-1185">Reference proteome</keyword>
<evidence type="ECO:0000313" key="3">
    <source>
        <dbReference type="EMBL" id="EJK52674.1"/>
    </source>
</evidence>
<comment type="similarity">
    <text evidence="1">Belongs to the short-chain dehydrogenases/reductases (SDR) family.</text>
</comment>
<dbReference type="Pfam" id="PF00106">
    <property type="entry name" value="adh_short"/>
    <property type="match status" value="1"/>
</dbReference>
<evidence type="ECO:0000256" key="2">
    <source>
        <dbReference type="ARBA" id="ARBA00023002"/>
    </source>
</evidence>
<dbReference type="GO" id="GO:0016491">
    <property type="term" value="F:oxidoreductase activity"/>
    <property type="evidence" value="ECO:0007669"/>
    <property type="project" value="UniProtKB-KW"/>
</dbReference>
<organism evidence="3 4">
    <name type="scientific">Thalassiosira oceanica</name>
    <name type="common">Marine diatom</name>
    <dbReference type="NCBI Taxonomy" id="159749"/>
    <lineage>
        <taxon>Eukaryota</taxon>
        <taxon>Sar</taxon>
        <taxon>Stramenopiles</taxon>
        <taxon>Ochrophyta</taxon>
        <taxon>Bacillariophyta</taxon>
        <taxon>Coscinodiscophyceae</taxon>
        <taxon>Thalassiosirophycidae</taxon>
        <taxon>Thalassiosirales</taxon>
        <taxon>Thalassiosiraceae</taxon>
        <taxon>Thalassiosira</taxon>
    </lineage>
</organism>
<evidence type="ECO:0008006" key="5">
    <source>
        <dbReference type="Google" id="ProtNLM"/>
    </source>
</evidence>
<keyword evidence="2" id="KW-0560">Oxidoreductase</keyword>
<gene>
    <name evidence="3" type="ORF">THAOC_28024</name>
</gene>
<dbReference type="SUPFAM" id="SSF51735">
    <property type="entry name" value="NAD(P)-binding Rossmann-fold domains"/>
    <property type="match status" value="1"/>
</dbReference>
<dbReference type="AlphaFoldDB" id="K0RK94"/>
<dbReference type="InterPro" id="IPR036291">
    <property type="entry name" value="NAD(P)-bd_dom_sf"/>
</dbReference>
<evidence type="ECO:0000256" key="1">
    <source>
        <dbReference type="ARBA" id="ARBA00006484"/>
    </source>
</evidence>
<dbReference type="PRINTS" id="PR00081">
    <property type="entry name" value="GDHRDH"/>
</dbReference>